<dbReference type="OrthoDB" id="573392at2"/>
<dbReference type="Proteomes" id="UP000199073">
    <property type="component" value="Unassembled WGS sequence"/>
</dbReference>
<dbReference type="RefSeq" id="WP_092226391.1">
    <property type="nucleotide sequence ID" value="NZ_FNJI01000097.1"/>
</dbReference>
<proteinExistence type="predicted"/>
<dbReference type="EMBL" id="FNJI01000097">
    <property type="protein sequence ID" value="SDP85558.1"/>
    <property type="molecule type" value="Genomic_DNA"/>
</dbReference>
<dbReference type="GO" id="GO:0051536">
    <property type="term" value="F:iron-sulfur cluster binding"/>
    <property type="evidence" value="ECO:0007669"/>
    <property type="project" value="InterPro"/>
</dbReference>
<keyword evidence="1" id="KW-0560">Oxidoreductase</keyword>
<sequence>MSKKETFTFELDGEELKAYHGQTIAEALLVNQKMVFRKTRNRNSRSAFCGMGVCYECLMKVDGISNVRTCMTQVHPNCKVEMLEDGQSENEGSSNDR</sequence>
<evidence type="ECO:0000313" key="3">
    <source>
        <dbReference type="Proteomes" id="UP000199073"/>
    </source>
</evidence>
<keyword evidence="3" id="KW-1185">Reference proteome</keyword>
<organism evidence="2 3">
    <name type="scientific">Desulforhopalus singaporensis</name>
    <dbReference type="NCBI Taxonomy" id="91360"/>
    <lineage>
        <taxon>Bacteria</taxon>
        <taxon>Pseudomonadati</taxon>
        <taxon>Thermodesulfobacteriota</taxon>
        <taxon>Desulfobulbia</taxon>
        <taxon>Desulfobulbales</taxon>
        <taxon>Desulfocapsaceae</taxon>
        <taxon>Desulforhopalus</taxon>
    </lineage>
</organism>
<gene>
    <name evidence="2" type="ORF">SAMN05660330_04410</name>
</gene>
<dbReference type="AlphaFoldDB" id="A0A1H0W4Q1"/>
<dbReference type="Pfam" id="PF13510">
    <property type="entry name" value="Fer2_4"/>
    <property type="match status" value="1"/>
</dbReference>
<dbReference type="STRING" id="91360.SAMN05660330_04410"/>
<accession>A0A1H0W4Q1</accession>
<dbReference type="InterPro" id="IPR042204">
    <property type="entry name" value="2Fe-2S-bd_N"/>
</dbReference>
<name>A0A1H0W4Q1_9BACT</name>
<dbReference type="SUPFAM" id="SSF54292">
    <property type="entry name" value="2Fe-2S ferredoxin-like"/>
    <property type="match status" value="1"/>
</dbReference>
<dbReference type="Gene3D" id="3.10.20.440">
    <property type="entry name" value="2Fe-2S iron-sulphur cluster binding domain, sarcosine oxidase, alpha subunit, N-terminal domain"/>
    <property type="match status" value="1"/>
</dbReference>
<reference evidence="2 3" key="1">
    <citation type="submission" date="2016-10" db="EMBL/GenBank/DDBJ databases">
        <authorList>
            <person name="de Groot N.N."/>
        </authorList>
    </citation>
    <scope>NUCLEOTIDE SEQUENCE [LARGE SCALE GENOMIC DNA]</scope>
    <source>
        <strain evidence="2 3">DSM 12130</strain>
    </source>
</reference>
<protein>
    <submittedName>
        <fullName evidence="2">2Fe-2S iron-sulfur cluster binding domain-containing protein</fullName>
    </submittedName>
</protein>
<dbReference type="InterPro" id="IPR036010">
    <property type="entry name" value="2Fe-2S_ferredoxin-like_sf"/>
</dbReference>
<evidence type="ECO:0000256" key="1">
    <source>
        <dbReference type="ARBA" id="ARBA00023002"/>
    </source>
</evidence>
<evidence type="ECO:0000313" key="2">
    <source>
        <dbReference type="EMBL" id="SDP85558.1"/>
    </source>
</evidence>
<dbReference type="GO" id="GO:0016491">
    <property type="term" value="F:oxidoreductase activity"/>
    <property type="evidence" value="ECO:0007669"/>
    <property type="project" value="UniProtKB-KW"/>
</dbReference>